<dbReference type="OrthoDB" id="5432534at2"/>
<feature type="domain" description="Response regulatory" evidence="3">
    <location>
        <begin position="8"/>
        <end position="123"/>
    </location>
</feature>
<dbReference type="Proteomes" id="UP000064967">
    <property type="component" value="Chromosome"/>
</dbReference>
<dbReference type="PROSITE" id="PS50110">
    <property type="entry name" value="RESPONSE_REGULATORY"/>
    <property type="match status" value="1"/>
</dbReference>
<evidence type="ECO:0000256" key="2">
    <source>
        <dbReference type="PROSITE-ProRule" id="PRU00169"/>
    </source>
</evidence>
<accession>A0A0K1Q1L4</accession>
<dbReference type="SMART" id="SM00448">
    <property type="entry name" value="REC"/>
    <property type="match status" value="1"/>
</dbReference>
<keyword evidence="5" id="KW-1185">Reference proteome</keyword>
<dbReference type="GO" id="GO:0000160">
    <property type="term" value="P:phosphorelay signal transduction system"/>
    <property type="evidence" value="ECO:0007669"/>
    <property type="project" value="InterPro"/>
</dbReference>
<proteinExistence type="predicted"/>
<gene>
    <name evidence="4" type="ORF">AKJ09_06344</name>
</gene>
<dbReference type="AlphaFoldDB" id="A0A0K1Q1L4"/>
<dbReference type="InterPro" id="IPR050595">
    <property type="entry name" value="Bact_response_regulator"/>
</dbReference>
<name>A0A0K1Q1L4_9BACT</name>
<dbReference type="KEGG" id="llu:AKJ09_06344"/>
<protein>
    <submittedName>
        <fullName evidence="4">Diguanylate cyclase/phosphodiesterase (GGDEF &amp; EAL domains) with PAS/PAC sensor(S)</fullName>
    </submittedName>
</protein>
<dbReference type="CDD" id="cd00156">
    <property type="entry name" value="REC"/>
    <property type="match status" value="1"/>
</dbReference>
<reference evidence="4 5" key="1">
    <citation type="submission" date="2015-08" db="EMBL/GenBank/DDBJ databases">
        <authorList>
            <person name="Babu N.S."/>
            <person name="Beckwith C.J."/>
            <person name="Beseler K.G."/>
            <person name="Brison A."/>
            <person name="Carone J.V."/>
            <person name="Caskin T.P."/>
            <person name="Diamond M."/>
            <person name="Durham M.E."/>
            <person name="Foxe J.M."/>
            <person name="Go M."/>
            <person name="Henderson B.A."/>
            <person name="Jones I.B."/>
            <person name="McGettigan J.A."/>
            <person name="Micheletti S.J."/>
            <person name="Nasrallah M.E."/>
            <person name="Ortiz D."/>
            <person name="Piller C.R."/>
            <person name="Privatt S.R."/>
            <person name="Schneider S.L."/>
            <person name="Sharp S."/>
            <person name="Smith T.C."/>
            <person name="Stanton J.D."/>
            <person name="Ullery H.E."/>
            <person name="Wilson R.J."/>
            <person name="Serrano M.G."/>
            <person name="Buck G."/>
            <person name="Lee V."/>
            <person name="Wang Y."/>
            <person name="Carvalho R."/>
            <person name="Voegtly L."/>
            <person name="Shi R."/>
            <person name="Duckworth R."/>
            <person name="Johnson A."/>
            <person name="Loviza R."/>
            <person name="Walstead R."/>
            <person name="Shah Z."/>
            <person name="Kiflezghi M."/>
            <person name="Wade K."/>
            <person name="Ball S.L."/>
            <person name="Bradley K.W."/>
            <person name="Asai D.J."/>
            <person name="Bowman C.A."/>
            <person name="Russell D.A."/>
            <person name="Pope W.H."/>
            <person name="Jacobs-Sera D."/>
            <person name="Hendrix R.W."/>
            <person name="Hatfull G.F."/>
        </authorList>
    </citation>
    <scope>NUCLEOTIDE SEQUENCE [LARGE SCALE GENOMIC DNA]</scope>
    <source>
        <strain evidence="4 5">DSM 27648</strain>
    </source>
</reference>
<evidence type="ECO:0000256" key="1">
    <source>
        <dbReference type="ARBA" id="ARBA00022553"/>
    </source>
</evidence>
<dbReference type="PANTHER" id="PTHR44591">
    <property type="entry name" value="STRESS RESPONSE REGULATOR PROTEIN 1"/>
    <property type="match status" value="1"/>
</dbReference>
<dbReference type="EMBL" id="CP012333">
    <property type="protein sequence ID" value="AKU99680.1"/>
    <property type="molecule type" value="Genomic_DNA"/>
</dbReference>
<sequence>MSPRPRSRVLVLDDSELALEVIRSALEGEGFEVDAATDLEAFEKHRSNQPYDALVLDVQLPEAFGDDLGATLRGVYGIEVPIILLSTLPEAELAKRAVAANVWGYVSKSAGLPALVSCIRRATTGGDAKDGKDT</sequence>
<dbReference type="SUPFAM" id="SSF52172">
    <property type="entry name" value="CheY-like"/>
    <property type="match status" value="1"/>
</dbReference>
<dbReference type="Gene3D" id="3.40.50.2300">
    <property type="match status" value="1"/>
</dbReference>
<evidence type="ECO:0000259" key="3">
    <source>
        <dbReference type="PROSITE" id="PS50110"/>
    </source>
</evidence>
<keyword evidence="1 2" id="KW-0597">Phosphoprotein</keyword>
<dbReference type="PANTHER" id="PTHR44591:SF3">
    <property type="entry name" value="RESPONSE REGULATORY DOMAIN-CONTAINING PROTEIN"/>
    <property type="match status" value="1"/>
</dbReference>
<dbReference type="STRING" id="1391654.AKJ09_06344"/>
<organism evidence="4 5">
    <name type="scientific">Labilithrix luteola</name>
    <dbReference type="NCBI Taxonomy" id="1391654"/>
    <lineage>
        <taxon>Bacteria</taxon>
        <taxon>Pseudomonadati</taxon>
        <taxon>Myxococcota</taxon>
        <taxon>Polyangia</taxon>
        <taxon>Polyangiales</taxon>
        <taxon>Labilitrichaceae</taxon>
        <taxon>Labilithrix</taxon>
    </lineage>
</organism>
<evidence type="ECO:0000313" key="5">
    <source>
        <dbReference type="Proteomes" id="UP000064967"/>
    </source>
</evidence>
<dbReference type="InterPro" id="IPR011006">
    <property type="entry name" value="CheY-like_superfamily"/>
</dbReference>
<dbReference type="Pfam" id="PF00072">
    <property type="entry name" value="Response_reg"/>
    <property type="match status" value="1"/>
</dbReference>
<evidence type="ECO:0000313" key="4">
    <source>
        <dbReference type="EMBL" id="AKU99680.1"/>
    </source>
</evidence>
<dbReference type="InterPro" id="IPR001789">
    <property type="entry name" value="Sig_transdc_resp-reg_receiver"/>
</dbReference>
<dbReference type="RefSeq" id="WP_146651097.1">
    <property type="nucleotide sequence ID" value="NZ_CP012333.1"/>
</dbReference>
<feature type="modified residue" description="4-aspartylphosphate" evidence="2">
    <location>
        <position position="57"/>
    </location>
</feature>